<keyword evidence="2" id="KW-0012">Acyltransferase</keyword>
<sequence>MLIMTRQDIENPDWQALATLIERAGLGARAARDVERCYTHSTFCWYGFYDGKLVATAHAISDLTWSSYVADIVVDPDYQGRGFGNQLMDHILETLLPFGKVFIYAVLDKVAFYKKYQFRELTSGMVCASDEKLFKMYQQGYIR</sequence>
<dbReference type="OrthoDB" id="9775804at2"/>
<dbReference type="Pfam" id="PF00583">
    <property type="entry name" value="Acetyltransf_1"/>
    <property type="match status" value="1"/>
</dbReference>
<evidence type="ECO:0000256" key="1">
    <source>
        <dbReference type="ARBA" id="ARBA00022679"/>
    </source>
</evidence>
<dbReference type="SUPFAM" id="SSF55729">
    <property type="entry name" value="Acyl-CoA N-acyltransferases (Nat)"/>
    <property type="match status" value="1"/>
</dbReference>
<dbReference type="CDD" id="cd04301">
    <property type="entry name" value="NAT_SF"/>
    <property type="match status" value="1"/>
</dbReference>
<feature type="domain" description="N-acetyltransferase" evidence="3">
    <location>
        <begin position="3"/>
        <end position="143"/>
    </location>
</feature>
<keyword evidence="1 5" id="KW-0808">Transferase</keyword>
<dbReference type="AlphaFoldDB" id="A0A2T7AW19"/>
<dbReference type="GO" id="GO:0008080">
    <property type="term" value="F:N-acetyltransferase activity"/>
    <property type="evidence" value="ECO:0007669"/>
    <property type="project" value="InterPro"/>
</dbReference>
<evidence type="ECO:0000313" key="5">
    <source>
        <dbReference type="EMBL" id="PUX16319.1"/>
    </source>
</evidence>
<dbReference type="PROSITE" id="PS51186">
    <property type="entry name" value="GNAT"/>
    <property type="match status" value="1"/>
</dbReference>
<accession>A0A2T7AW19</accession>
<proteinExistence type="predicted"/>
<dbReference type="GO" id="GO:0005737">
    <property type="term" value="C:cytoplasm"/>
    <property type="evidence" value="ECO:0007669"/>
    <property type="project" value="TreeGrafter"/>
</dbReference>
<keyword evidence="7" id="KW-1185">Reference proteome</keyword>
<organism evidence="5 6">
    <name type="scientific">Cronobacter muytjensii</name>
    <dbReference type="NCBI Taxonomy" id="413501"/>
    <lineage>
        <taxon>Bacteria</taxon>
        <taxon>Pseudomonadati</taxon>
        <taxon>Pseudomonadota</taxon>
        <taxon>Gammaproteobacteria</taxon>
        <taxon>Enterobacterales</taxon>
        <taxon>Enterobacteriaceae</taxon>
        <taxon>Cronobacter</taxon>
    </lineage>
</organism>
<dbReference type="PANTHER" id="PTHR43626">
    <property type="entry name" value="ACYL-COA N-ACYLTRANSFERASE"/>
    <property type="match status" value="1"/>
</dbReference>
<dbReference type="Proteomes" id="UP000244378">
    <property type="component" value="Unassembled WGS sequence"/>
</dbReference>
<dbReference type="PANTHER" id="PTHR43626:SF4">
    <property type="entry name" value="GCN5-RELATED N-ACETYLTRANSFERASE 2, CHLOROPLASTIC"/>
    <property type="match status" value="1"/>
</dbReference>
<evidence type="ECO:0000313" key="7">
    <source>
        <dbReference type="Proteomes" id="UP000469927"/>
    </source>
</evidence>
<dbReference type="Gene3D" id="3.40.630.30">
    <property type="match status" value="1"/>
</dbReference>
<dbReference type="EMBL" id="MSAE01000008">
    <property type="protein sequence ID" value="PUX16319.1"/>
    <property type="molecule type" value="Genomic_DNA"/>
</dbReference>
<dbReference type="InterPro" id="IPR016181">
    <property type="entry name" value="Acyl_CoA_acyltransferase"/>
</dbReference>
<dbReference type="EMBL" id="WAGD01000004">
    <property type="protein sequence ID" value="KAB0886493.1"/>
    <property type="molecule type" value="Genomic_DNA"/>
</dbReference>
<dbReference type="RefSeq" id="WP_075192710.1">
    <property type="nucleotide sequence ID" value="NZ_CP187979.1"/>
</dbReference>
<dbReference type="InterPro" id="IPR000182">
    <property type="entry name" value="GNAT_dom"/>
</dbReference>
<evidence type="ECO:0000259" key="3">
    <source>
        <dbReference type="PROSITE" id="PS51186"/>
    </source>
</evidence>
<name>A0A2T7AW19_9ENTR</name>
<reference evidence="5 6" key="1">
    <citation type="submission" date="2016-12" db="EMBL/GenBank/DDBJ databases">
        <title>Analysis of the Molecular Diversity Among Cronobacter Species Isolated from Filth Flies Using a Pan Genomic DNA Microarray.</title>
        <authorList>
            <person name="Pava-Ripoll M."/>
            <person name="Tall B."/>
            <person name="Farber J."/>
            <person name="Fanning S."/>
            <person name="Lehner A."/>
            <person name="Stephan R."/>
            <person name="Pagotto F."/>
            <person name="Iverson C."/>
            <person name="Ziobro G."/>
            <person name="Miller A."/>
            <person name="Pearson R."/>
            <person name="Yan Q."/>
            <person name="Kim M."/>
            <person name="Jeong S."/>
            <person name="Park J."/>
            <person name="Jun S."/>
            <person name="Choi H."/>
            <person name="Chung T."/>
            <person name="Yoo Y."/>
            <person name="Park E."/>
            <person name="Hwang S."/>
            <person name="Lee B."/>
            <person name="Sathyamoorthy V."/>
            <person name="Carter L."/>
            <person name="Mammel M."/>
            <person name="Jackson S."/>
            <person name="Kothary M."/>
            <person name="Patel I."/>
            <person name="Grim C."/>
            <person name="Gopinath G."/>
            <person name="Gangiredla J."/>
            <person name="Chase H."/>
        </authorList>
    </citation>
    <scope>NUCLEOTIDE SEQUENCE [LARGE SCALE GENOMIC DNA]</scope>
    <source>
        <strain evidence="5 6">MOD1-Md1s</strain>
    </source>
</reference>
<evidence type="ECO:0000313" key="4">
    <source>
        <dbReference type="EMBL" id="KAB0886493.1"/>
    </source>
</evidence>
<dbReference type="Proteomes" id="UP000469927">
    <property type="component" value="Unassembled WGS sequence"/>
</dbReference>
<evidence type="ECO:0000313" key="6">
    <source>
        <dbReference type="Proteomes" id="UP000244378"/>
    </source>
</evidence>
<gene>
    <name evidence="5" type="ORF">AUN14_06085</name>
    <name evidence="4" type="ORF">FZI19_00775</name>
</gene>
<evidence type="ECO:0000256" key="2">
    <source>
        <dbReference type="ARBA" id="ARBA00023315"/>
    </source>
</evidence>
<reference evidence="4 7" key="2">
    <citation type="submission" date="2019-08" db="EMBL/GenBank/DDBJ databases">
        <title>Prevalence, distribution, and phylogeny of type two toxin-antitoxin genes possessed by Cronobacter species where C. sakazakii homologs follow sequence type lineages.</title>
        <authorList>
            <person name="Finkelstein S."/>
            <person name="Negrete F."/>
            <person name="Jang H."/>
            <person name="Gopinath G.R."/>
            <person name="Tall B.D."/>
        </authorList>
    </citation>
    <scope>NUCLEOTIDE SEQUENCE [LARGE SCALE GENOMIC DNA]</scope>
    <source>
        <strain evidence="4 7">MOD1_GK1257</strain>
    </source>
</reference>
<protein>
    <submittedName>
        <fullName evidence="4 5">N-acetyltransferase</fullName>
    </submittedName>
</protein>
<dbReference type="InterPro" id="IPR045039">
    <property type="entry name" value="NSI-like"/>
</dbReference>
<comment type="caution">
    <text evidence="5">The sequence shown here is derived from an EMBL/GenBank/DDBJ whole genome shotgun (WGS) entry which is preliminary data.</text>
</comment>